<evidence type="ECO:0000259" key="2">
    <source>
        <dbReference type="PROSITE" id="PS51186"/>
    </source>
</evidence>
<sequence length="161" mass="18953">MGNKVEIRFAKKEELEEVNKIRKQVSDLHSKGRPDIFYPEFKGEIVSCIYDIYEDETKKIIVALEKDQICGMAIIQEIHKTAGVYQKARDYIEVDQFGVKDTFRRQGVATKLIDFIKEYARAQGFPKLELNMWDFNQDALAFYEAVGFNTYRRYMELEVRS</sequence>
<dbReference type="CDD" id="cd04301">
    <property type="entry name" value="NAT_SF"/>
    <property type="match status" value="1"/>
</dbReference>
<protein>
    <submittedName>
        <fullName evidence="3">Acetyltransferase (GNAT) family protein</fullName>
    </submittedName>
</protein>
<dbReference type="GO" id="GO:0008080">
    <property type="term" value="F:N-acetyltransferase activity"/>
    <property type="evidence" value="ECO:0007669"/>
    <property type="project" value="InterPro"/>
</dbReference>
<dbReference type="PANTHER" id="PTHR13947:SF37">
    <property type="entry name" value="LD18367P"/>
    <property type="match status" value="1"/>
</dbReference>
<evidence type="ECO:0000256" key="1">
    <source>
        <dbReference type="ARBA" id="ARBA00022679"/>
    </source>
</evidence>
<gene>
    <name evidence="3" type="ORF">SAMN04487775_1206</name>
</gene>
<dbReference type="EMBL" id="FORI01000020">
    <property type="protein sequence ID" value="SFJ10361.1"/>
    <property type="molecule type" value="Genomic_DNA"/>
</dbReference>
<dbReference type="AlphaFoldDB" id="A0A1I3NM63"/>
<reference evidence="4" key="1">
    <citation type="submission" date="2016-10" db="EMBL/GenBank/DDBJ databases">
        <authorList>
            <person name="Varghese N."/>
            <person name="Submissions S."/>
        </authorList>
    </citation>
    <scope>NUCLEOTIDE SEQUENCE [LARGE SCALE GENOMIC DNA]</scope>
    <source>
        <strain evidence="4">XBD1002</strain>
    </source>
</reference>
<dbReference type="RefSeq" id="WP_177206254.1">
    <property type="nucleotide sequence ID" value="NZ_FORI01000020.1"/>
</dbReference>
<proteinExistence type="predicted"/>
<evidence type="ECO:0000313" key="3">
    <source>
        <dbReference type="EMBL" id="SFJ10361.1"/>
    </source>
</evidence>
<feature type="domain" description="N-acetyltransferase" evidence="2">
    <location>
        <begin position="5"/>
        <end position="161"/>
    </location>
</feature>
<dbReference type="Gene3D" id="3.40.630.30">
    <property type="match status" value="1"/>
</dbReference>
<dbReference type="SUPFAM" id="SSF55729">
    <property type="entry name" value="Acyl-CoA N-acyltransferases (Nat)"/>
    <property type="match status" value="1"/>
</dbReference>
<keyword evidence="4" id="KW-1185">Reference proteome</keyword>
<name>A0A1I3NM63_9SPIR</name>
<dbReference type="Proteomes" id="UP000182737">
    <property type="component" value="Unassembled WGS sequence"/>
</dbReference>
<evidence type="ECO:0000313" key="4">
    <source>
        <dbReference type="Proteomes" id="UP000182737"/>
    </source>
</evidence>
<dbReference type="Pfam" id="PF00583">
    <property type="entry name" value="Acetyltransf_1"/>
    <property type="match status" value="1"/>
</dbReference>
<organism evidence="3 4">
    <name type="scientific">Treponema bryantii</name>
    <dbReference type="NCBI Taxonomy" id="163"/>
    <lineage>
        <taxon>Bacteria</taxon>
        <taxon>Pseudomonadati</taxon>
        <taxon>Spirochaetota</taxon>
        <taxon>Spirochaetia</taxon>
        <taxon>Spirochaetales</taxon>
        <taxon>Treponemataceae</taxon>
        <taxon>Treponema</taxon>
    </lineage>
</organism>
<dbReference type="PANTHER" id="PTHR13947">
    <property type="entry name" value="GNAT FAMILY N-ACETYLTRANSFERASE"/>
    <property type="match status" value="1"/>
</dbReference>
<dbReference type="InterPro" id="IPR050769">
    <property type="entry name" value="NAT_camello-type"/>
</dbReference>
<dbReference type="InterPro" id="IPR016181">
    <property type="entry name" value="Acyl_CoA_acyltransferase"/>
</dbReference>
<accession>A0A1I3NM63</accession>
<dbReference type="PROSITE" id="PS51186">
    <property type="entry name" value="GNAT"/>
    <property type="match status" value="1"/>
</dbReference>
<dbReference type="InterPro" id="IPR000182">
    <property type="entry name" value="GNAT_dom"/>
</dbReference>
<keyword evidence="1 3" id="KW-0808">Transferase</keyword>